<dbReference type="PANTHER" id="PTHR11986">
    <property type="entry name" value="AMINOTRANSFERASE CLASS III"/>
    <property type="match status" value="1"/>
</dbReference>
<evidence type="ECO:0000256" key="7">
    <source>
        <dbReference type="ARBA" id="ARBA00030587"/>
    </source>
</evidence>
<dbReference type="PANTHER" id="PTHR11986:SF18">
    <property type="entry name" value="ORNITHINE AMINOTRANSFERASE, MITOCHONDRIAL"/>
    <property type="match status" value="1"/>
</dbReference>
<dbReference type="CDD" id="cd00610">
    <property type="entry name" value="OAT_like"/>
    <property type="match status" value="1"/>
</dbReference>
<dbReference type="SUPFAM" id="SSF53383">
    <property type="entry name" value="PLP-dependent transferases"/>
    <property type="match status" value="1"/>
</dbReference>
<comment type="pathway">
    <text evidence="2">Amino-acid biosynthesis; L-proline biosynthesis; L-glutamate 5-semialdehyde from L-ornithine: step 1/1.</text>
</comment>
<dbReference type="GO" id="GO:0030170">
    <property type="term" value="F:pyridoxal phosphate binding"/>
    <property type="evidence" value="ECO:0007669"/>
    <property type="project" value="InterPro"/>
</dbReference>
<comment type="caution">
    <text evidence="9">The sequence shown here is derived from an EMBL/GenBank/DDBJ whole genome shotgun (WGS) entry which is preliminary data.</text>
</comment>
<evidence type="ECO:0000256" key="8">
    <source>
        <dbReference type="RuleBase" id="RU003560"/>
    </source>
</evidence>
<dbReference type="RefSeq" id="WP_184179349.1">
    <property type="nucleotide sequence ID" value="NZ_JACHGF010000016.1"/>
</dbReference>
<dbReference type="GO" id="GO:0019544">
    <property type="term" value="P:L-arginine catabolic process to L-glutamate"/>
    <property type="evidence" value="ECO:0007669"/>
    <property type="project" value="TreeGrafter"/>
</dbReference>
<dbReference type="Pfam" id="PF00202">
    <property type="entry name" value="Aminotran_3"/>
    <property type="match status" value="1"/>
</dbReference>
<evidence type="ECO:0000256" key="4">
    <source>
        <dbReference type="ARBA" id="ARBA00022576"/>
    </source>
</evidence>
<evidence type="ECO:0000313" key="10">
    <source>
        <dbReference type="Proteomes" id="UP000557307"/>
    </source>
</evidence>
<dbReference type="InterPro" id="IPR015424">
    <property type="entry name" value="PyrdxlP-dep_Trfase"/>
</dbReference>
<evidence type="ECO:0000256" key="2">
    <source>
        <dbReference type="ARBA" id="ARBA00004998"/>
    </source>
</evidence>
<keyword evidence="10" id="KW-1185">Reference proteome</keyword>
<dbReference type="GO" id="GO:0042802">
    <property type="term" value="F:identical protein binding"/>
    <property type="evidence" value="ECO:0007669"/>
    <property type="project" value="TreeGrafter"/>
</dbReference>
<dbReference type="GO" id="GO:0010121">
    <property type="term" value="P:L-arginine catabolic process to proline via ornithine"/>
    <property type="evidence" value="ECO:0007669"/>
    <property type="project" value="TreeGrafter"/>
</dbReference>
<dbReference type="InterPro" id="IPR015421">
    <property type="entry name" value="PyrdxlP-dep_Trfase_major"/>
</dbReference>
<dbReference type="Proteomes" id="UP000557307">
    <property type="component" value="Unassembled WGS sequence"/>
</dbReference>
<comment type="cofactor">
    <cofactor evidence="1">
        <name>pyridoxal 5'-phosphate</name>
        <dbReference type="ChEBI" id="CHEBI:597326"/>
    </cofactor>
</comment>
<evidence type="ECO:0000256" key="5">
    <source>
        <dbReference type="ARBA" id="ARBA00022679"/>
    </source>
</evidence>
<keyword evidence="6 8" id="KW-0663">Pyridoxal phosphate</keyword>
<dbReference type="GO" id="GO:0005737">
    <property type="term" value="C:cytoplasm"/>
    <property type="evidence" value="ECO:0007669"/>
    <property type="project" value="TreeGrafter"/>
</dbReference>
<evidence type="ECO:0000256" key="6">
    <source>
        <dbReference type="ARBA" id="ARBA00022898"/>
    </source>
</evidence>
<dbReference type="FunFam" id="3.40.640.10:FF:000011">
    <property type="entry name" value="Ornithine aminotransferase"/>
    <property type="match status" value="1"/>
</dbReference>
<dbReference type="AlphaFoldDB" id="A0A840U0B6"/>
<dbReference type="InterPro" id="IPR015422">
    <property type="entry name" value="PyrdxlP-dep_Trfase_small"/>
</dbReference>
<dbReference type="Gene3D" id="3.90.1150.10">
    <property type="entry name" value="Aspartate Aminotransferase, domain 1"/>
    <property type="match status" value="1"/>
</dbReference>
<protein>
    <recommendedName>
        <fullName evidence="3">ornithine aminotransferase</fullName>
        <ecNumber evidence="3">2.6.1.13</ecNumber>
    </recommendedName>
    <alternativeName>
        <fullName evidence="7">Ornithine--oxo-acid aminotransferase</fullName>
    </alternativeName>
</protein>
<keyword evidence="5 9" id="KW-0808">Transferase</keyword>
<dbReference type="GO" id="GO:0055129">
    <property type="term" value="P:L-proline biosynthetic process"/>
    <property type="evidence" value="ECO:0007669"/>
    <property type="project" value="UniProtKB-UniPathway"/>
</dbReference>
<dbReference type="UniPathway" id="UPA00098">
    <property type="reaction ID" value="UER00358"/>
</dbReference>
<dbReference type="NCBIfam" id="TIGR01885">
    <property type="entry name" value="Orn_aminotrans"/>
    <property type="match status" value="1"/>
</dbReference>
<accession>A0A840U0B6</accession>
<name>A0A840U0B6_9BACT</name>
<gene>
    <name evidence="9" type="ORF">HNQ92_005505</name>
</gene>
<dbReference type="InterPro" id="IPR005814">
    <property type="entry name" value="Aminotrans_3"/>
</dbReference>
<comment type="similarity">
    <text evidence="8">Belongs to the class-III pyridoxal-phosphate-dependent aminotransferase family.</text>
</comment>
<dbReference type="InterPro" id="IPR049704">
    <property type="entry name" value="Aminotrans_3_PPA_site"/>
</dbReference>
<dbReference type="PIRSF" id="PIRSF000521">
    <property type="entry name" value="Transaminase_4ab_Lys_Orn"/>
    <property type="match status" value="1"/>
</dbReference>
<proteinExistence type="inferred from homology"/>
<evidence type="ECO:0000256" key="3">
    <source>
        <dbReference type="ARBA" id="ARBA00012924"/>
    </source>
</evidence>
<dbReference type="PROSITE" id="PS00600">
    <property type="entry name" value="AA_TRANSFER_CLASS_3"/>
    <property type="match status" value="1"/>
</dbReference>
<keyword evidence="4 9" id="KW-0032">Aminotransferase</keyword>
<dbReference type="FunFam" id="3.90.1150.10:FF:000152">
    <property type="entry name" value="Ornithine aminotransferase"/>
    <property type="match status" value="1"/>
</dbReference>
<dbReference type="InterPro" id="IPR010164">
    <property type="entry name" value="Orn_aminotrans"/>
</dbReference>
<dbReference type="EC" id="2.6.1.13" evidence="3"/>
<organism evidence="9 10">
    <name type="scientific">Rhabdobacter roseus</name>
    <dbReference type="NCBI Taxonomy" id="1655419"/>
    <lineage>
        <taxon>Bacteria</taxon>
        <taxon>Pseudomonadati</taxon>
        <taxon>Bacteroidota</taxon>
        <taxon>Cytophagia</taxon>
        <taxon>Cytophagales</taxon>
        <taxon>Cytophagaceae</taxon>
        <taxon>Rhabdobacter</taxon>
    </lineage>
</organism>
<dbReference type="GO" id="GO:0004587">
    <property type="term" value="F:ornithine aminotransferase activity"/>
    <property type="evidence" value="ECO:0007669"/>
    <property type="project" value="UniProtKB-EC"/>
</dbReference>
<reference evidence="9 10" key="1">
    <citation type="submission" date="2020-08" db="EMBL/GenBank/DDBJ databases">
        <title>Genomic Encyclopedia of Type Strains, Phase IV (KMG-IV): sequencing the most valuable type-strain genomes for metagenomic binning, comparative biology and taxonomic classification.</title>
        <authorList>
            <person name="Goeker M."/>
        </authorList>
    </citation>
    <scope>NUCLEOTIDE SEQUENCE [LARGE SCALE GENOMIC DNA]</scope>
    <source>
        <strain evidence="9 10">DSM 105074</strain>
    </source>
</reference>
<dbReference type="InterPro" id="IPR050103">
    <property type="entry name" value="Class-III_PLP-dep_AT"/>
</dbReference>
<sequence length="418" mass="45875">MSGTPDTLLPPDAQHVINLEWTYGAHNYKPMPVVLARGEGVYVWDVAEKQYFDFLSAYSAVSQGHCHPRIVRALVEQAQRLTLTSRAFYNDRLGECEKMLCEYFGYDKALMMNSGVEGGETALKLTRKWAYKVKGVPANQAKVVFVNGNFWGRTLAAISASTDPDSTTDYGPFLPGYELIPYNDLDALEAIFQKDPNIAGFMVEPIQGEAGVVVPHEGYLRGVRELCTKYRVLFIADEVQTGIGRTGRRLACDWEDVKPDILVLGKALSGGTLPVSAALANDEVMLTIGPGEHGSTYGGNPLACAVTMEALRVVVDEGLAENAERMGQLFRSRMEVLKEKCALIELVRGKGLLNAIVIQGEEDSPTAMNLCLAMMEKGLLCKPTHGNKIRFAPPLVITEAQMQQACDLIEEVFLAFDN</sequence>
<evidence type="ECO:0000256" key="1">
    <source>
        <dbReference type="ARBA" id="ARBA00001933"/>
    </source>
</evidence>
<dbReference type="EMBL" id="JACHGF010000016">
    <property type="protein sequence ID" value="MBB5287342.1"/>
    <property type="molecule type" value="Genomic_DNA"/>
</dbReference>
<dbReference type="Gene3D" id="3.40.640.10">
    <property type="entry name" value="Type I PLP-dependent aspartate aminotransferase-like (Major domain)"/>
    <property type="match status" value="1"/>
</dbReference>
<evidence type="ECO:0000313" key="9">
    <source>
        <dbReference type="EMBL" id="MBB5287342.1"/>
    </source>
</evidence>